<feature type="transmembrane region" description="Helical" evidence="2">
    <location>
        <begin position="26"/>
        <end position="46"/>
    </location>
</feature>
<keyword evidence="1" id="KW-0175">Coiled coil</keyword>
<keyword evidence="2" id="KW-0812">Transmembrane</keyword>
<dbReference type="EMBL" id="CAJHOE010000001">
    <property type="protein sequence ID" value="CAD7287192.1"/>
    <property type="molecule type" value="Genomic_DNA"/>
</dbReference>
<gene>
    <name evidence="3" type="ORF">LMG8286_00823</name>
</gene>
<evidence type="ECO:0000256" key="1">
    <source>
        <dbReference type="SAM" id="Coils"/>
    </source>
</evidence>
<organism evidence="3 4">
    <name type="scientific">Campylobacter suis</name>
    <dbReference type="NCBI Taxonomy" id="2790657"/>
    <lineage>
        <taxon>Bacteria</taxon>
        <taxon>Pseudomonadati</taxon>
        <taxon>Campylobacterota</taxon>
        <taxon>Epsilonproteobacteria</taxon>
        <taxon>Campylobacterales</taxon>
        <taxon>Campylobacteraceae</taxon>
        <taxon>Campylobacter</taxon>
    </lineage>
</organism>
<keyword evidence="2" id="KW-1133">Transmembrane helix</keyword>
<keyword evidence="2" id="KW-0472">Membrane</keyword>
<dbReference type="Proteomes" id="UP000789359">
    <property type="component" value="Unassembled WGS sequence"/>
</dbReference>
<reference evidence="3 4" key="1">
    <citation type="submission" date="2020-11" db="EMBL/GenBank/DDBJ databases">
        <authorList>
            <person name="Peeters C."/>
        </authorList>
    </citation>
    <scope>NUCLEOTIDE SEQUENCE [LARGE SCALE GENOMIC DNA]</scope>
    <source>
        <strain evidence="3 4">LMG 8286</strain>
    </source>
</reference>
<comment type="caution">
    <text evidence="3">The sequence shown here is derived from an EMBL/GenBank/DDBJ whole genome shotgun (WGS) entry which is preliminary data.</text>
</comment>
<protein>
    <submittedName>
        <fullName evidence="3">Uncharacterized protein</fullName>
    </submittedName>
</protein>
<proteinExistence type="predicted"/>
<evidence type="ECO:0000313" key="4">
    <source>
        <dbReference type="Proteomes" id="UP000789359"/>
    </source>
</evidence>
<feature type="coiled-coil region" evidence="1">
    <location>
        <begin position="57"/>
        <end position="84"/>
    </location>
</feature>
<keyword evidence="4" id="KW-1185">Reference proteome</keyword>
<name>A0ABN7K3W2_9BACT</name>
<accession>A0ABN7K3W2</accession>
<sequence length="94" mass="11216">MSEKQELLKFHDIEQMREENLGWRTLFVAFACLAIAFCIFLPKIYFANKIYYISMEITEISNKRDVLLEENRVLKNKLEALKYKINIKNPLQAE</sequence>
<evidence type="ECO:0000256" key="2">
    <source>
        <dbReference type="SAM" id="Phobius"/>
    </source>
</evidence>
<evidence type="ECO:0000313" key="3">
    <source>
        <dbReference type="EMBL" id="CAD7287192.1"/>
    </source>
</evidence>
<dbReference type="RefSeq" id="WP_230056580.1">
    <property type="nucleotide sequence ID" value="NZ_CAJHOE010000001.1"/>
</dbReference>